<name>A0A4R0MLE1_9SPHI</name>
<dbReference type="AlphaFoldDB" id="A0A4R0MLE1"/>
<protein>
    <submittedName>
        <fullName evidence="1">Carboxypeptidase-like regulatory domain-containing protein</fullName>
    </submittedName>
</protein>
<keyword evidence="1" id="KW-0378">Hydrolase</keyword>
<keyword evidence="1" id="KW-0121">Carboxypeptidase</keyword>
<dbReference type="SUPFAM" id="SSF49464">
    <property type="entry name" value="Carboxypeptidase regulatory domain-like"/>
    <property type="match status" value="1"/>
</dbReference>
<dbReference type="Pfam" id="PF13715">
    <property type="entry name" value="CarbopepD_reg_2"/>
    <property type="match status" value="1"/>
</dbReference>
<keyword evidence="1" id="KW-0645">Protease</keyword>
<dbReference type="InterPro" id="IPR008969">
    <property type="entry name" value="CarboxyPept-like_regulatory"/>
</dbReference>
<dbReference type="OrthoDB" id="1489599at2"/>
<dbReference type="GO" id="GO:0004180">
    <property type="term" value="F:carboxypeptidase activity"/>
    <property type="evidence" value="ECO:0007669"/>
    <property type="project" value="UniProtKB-KW"/>
</dbReference>
<keyword evidence="2" id="KW-1185">Reference proteome</keyword>
<accession>A0A4R0MLE1</accession>
<reference evidence="1 2" key="1">
    <citation type="submission" date="2019-02" db="EMBL/GenBank/DDBJ databases">
        <title>Pedobacter sp. RP-1-13 sp. nov., isolated from Arctic soil.</title>
        <authorList>
            <person name="Dahal R.H."/>
        </authorList>
    </citation>
    <scope>NUCLEOTIDE SEQUENCE [LARGE SCALE GENOMIC DNA]</scope>
    <source>
        <strain evidence="1 2">RP-1-13</strain>
    </source>
</reference>
<dbReference type="RefSeq" id="WP_131555478.1">
    <property type="nucleotide sequence ID" value="NZ_SJSK01000007.1"/>
</dbReference>
<dbReference type="Proteomes" id="UP000292884">
    <property type="component" value="Unassembled WGS sequence"/>
</dbReference>
<organism evidence="1 2">
    <name type="scientific">Pedobacter frigiditerrae</name>
    <dbReference type="NCBI Taxonomy" id="2530452"/>
    <lineage>
        <taxon>Bacteria</taxon>
        <taxon>Pseudomonadati</taxon>
        <taxon>Bacteroidota</taxon>
        <taxon>Sphingobacteriia</taxon>
        <taxon>Sphingobacteriales</taxon>
        <taxon>Sphingobacteriaceae</taxon>
        <taxon>Pedobacter</taxon>
    </lineage>
</organism>
<sequence length="394" mass="44692">MKRLFLFIFFISFINFVKAQVLQGKIIDELTGAGIPFVSVGILGTNSATVSNESGDFVLRVTNYPAKLRCSHVSYLLADLILNESQASLVVKLKPASITLNEVTIDPYKGQRLVRAALEKAKGFASINFYANAFYRQLTTVNNKPSQIYELFYDLQWTTRRVQGWVAKQSRFAESNEEVAFSMSNQSYLTFLYSGYLLPEKGGKFVSLVTLADYEISIDKYIEQENQKIAVVTCKYKKGNRNTYYVNSIYYIGMDDYGIYRLENSLFNLPMKFSEATPKYPPLATTIATFNGFGRLFPVLESVSTKLNLSLKTGRQNLNTSVSSLLTIFNIDDNLKNQQFETLNRKTQDKSVIESIRYDAAFWRNNPIVKQTTLEGSFIKMMESKSAFGTMTNP</sequence>
<dbReference type="EMBL" id="SJSK01000007">
    <property type="protein sequence ID" value="TCC87363.1"/>
    <property type="molecule type" value="Genomic_DNA"/>
</dbReference>
<evidence type="ECO:0000313" key="2">
    <source>
        <dbReference type="Proteomes" id="UP000292884"/>
    </source>
</evidence>
<comment type="caution">
    <text evidence="1">The sequence shown here is derived from an EMBL/GenBank/DDBJ whole genome shotgun (WGS) entry which is preliminary data.</text>
</comment>
<evidence type="ECO:0000313" key="1">
    <source>
        <dbReference type="EMBL" id="TCC87363.1"/>
    </source>
</evidence>
<gene>
    <name evidence="1" type="ORF">EZ428_21950</name>
</gene>
<proteinExistence type="predicted"/>